<proteinExistence type="predicted"/>
<sequence length="52" mass="5673">MGAKELIMRRLRTLALSFDDALQQCDTAFAPGGADGWTTIAANRRRHRAAIG</sequence>
<evidence type="ECO:0000313" key="2">
    <source>
        <dbReference type="Proteomes" id="UP000635606"/>
    </source>
</evidence>
<comment type="caution">
    <text evidence="1">The sequence shown here is derived from an EMBL/GenBank/DDBJ whole genome shotgun (WGS) entry which is preliminary data.</text>
</comment>
<organism evidence="1 2">
    <name type="scientific">Virgisporangium ochraceum</name>
    <dbReference type="NCBI Taxonomy" id="65505"/>
    <lineage>
        <taxon>Bacteria</taxon>
        <taxon>Bacillati</taxon>
        <taxon>Actinomycetota</taxon>
        <taxon>Actinomycetes</taxon>
        <taxon>Micromonosporales</taxon>
        <taxon>Micromonosporaceae</taxon>
        <taxon>Virgisporangium</taxon>
    </lineage>
</organism>
<evidence type="ECO:0000313" key="1">
    <source>
        <dbReference type="EMBL" id="GIJ71711.1"/>
    </source>
</evidence>
<accession>A0A8J4EEG7</accession>
<dbReference type="Proteomes" id="UP000635606">
    <property type="component" value="Unassembled WGS sequence"/>
</dbReference>
<gene>
    <name evidence="1" type="ORF">Voc01_066280</name>
</gene>
<dbReference type="AlphaFoldDB" id="A0A8J4EEG7"/>
<dbReference type="EMBL" id="BOPH01000088">
    <property type="protein sequence ID" value="GIJ71711.1"/>
    <property type="molecule type" value="Genomic_DNA"/>
</dbReference>
<reference evidence="1" key="1">
    <citation type="submission" date="2021-01" db="EMBL/GenBank/DDBJ databases">
        <title>Whole genome shotgun sequence of Virgisporangium ochraceum NBRC 16418.</title>
        <authorList>
            <person name="Komaki H."/>
            <person name="Tamura T."/>
        </authorList>
    </citation>
    <scope>NUCLEOTIDE SEQUENCE</scope>
    <source>
        <strain evidence="1">NBRC 16418</strain>
    </source>
</reference>
<name>A0A8J4EEG7_9ACTN</name>
<protein>
    <submittedName>
        <fullName evidence="1">Uncharacterized protein</fullName>
    </submittedName>
</protein>
<keyword evidence="2" id="KW-1185">Reference proteome</keyword>